<evidence type="ECO:0000256" key="1">
    <source>
        <dbReference type="ARBA" id="ARBA00006987"/>
    </source>
</evidence>
<protein>
    <submittedName>
        <fullName evidence="3">Tripartite-type tricarboxylate transporter receptor subunit TctC</fullName>
    </submittedName>
</protein>
<dbReference type="Proteomes" id="UP000318141">
    <property type="component" value="Unassembled WGS sequence"/>
</dbReference>
<keyword evidence="2" id="KW-0732">Signal</keyword>
<proteinExistence type="inferred from homology"/>
<comment type="similarity">
    <text evidence="1">Belongs to the UPF0065 (bug) family.</text>
</comment>
<reference evidence="3 4" key="1">
    <citation type="submission" date="2019-07" db="EMBL/GenBank/DDBJ databases">
        <title>Genome sequencing of lignin-degrading bacterial isolates.</title>
        <authorList>
            <person name="Gladden J."/>
        </authorList>
    </citation>
    <scope>NUCLEOTIDE SEQUENCE [LARGE SCALE GENOMIC DNA]</scope>
    <source>
        <strain evidence="3 4">J11</strain>
    </source>
</reference>
<dbReference type="Gene3D" id="3.40.190.10">
    <property type="entry name" value="Periplasmic binding protein-like II"/>
    <property type="match status" value="1"/>
</dbReference>
<dbReference type="InterPro" id="IPR005064">
    <property type="entry name" value="BUG"/>
</dbReference>
<dbReference type="SUPFAM" id="SSF53850">
    <property type="entry name" value="Periplasmic binding protein-like II"/>
    <property type="match status" value="1"/>
</dbReference>
<dbReference type="Pfam" id="PF03401">
    <property type="entry name" value="TctC"/>
    <property type="match status" value="1"/>
</dbReference>
<feature type="signal peptide" evidence="2">
    <location>
        <begin position="1"/>
        <end position="32"/>
    </location>
</feature>
<dbReference type="AlphaFoldDB" id="A0A562B165"/>
<dbReference type="EMBL" id="VLJN01000066">
    <property type="protein sequence ID" value="TWG78941.1"/>
    <property type="molecule type" value="Genomic_DNA"/>
</dbReference>
<dbReference type="CDD" id="cd07012">
    <property type="entry name" value="PBP2_Bug_TTT"/>
    <property type="match status" value="1"/>
</dbReference>
<feature type="chain" id="PRO_5021880846" evidence="2">
    <location>
        <begin position="33"/>
        <end position="326"/>
    </location>
</feature>
<dbReference type="PANTHER" id="PTHR42928">
    <property type="entry name" value="TRICARBOXYLATE-BINDING PROTEIN"/>
    <property type="match status" value="1"/>
</dbReference>
<sequence>MATDRPTHASLRVFACATISAVAAVLAGPAAAQDPYPSKPVTLVVPFGPGGTSDIMARILERRLTDTLGASIVVDNKAGAGGAIGMSQLMRAKPDGHTIGLSVIGPEVLQPAIRKTGYTYKDFDHICGTYAVPLMMMVPKDSPFKTMADVVDYAKRNPDKLTYGSSGPGTLLHLSMEMLLAKAGAKGLHVPYKSSGEMVTGLLGKQIMLFAETPTVSKQYGLRPLAVFAERRLAGYPDVPTAAEAGWPVQATIWGGLIAPKGLPAPVLQKLESACQKALASDAYRADAQRLDTPPEYKSAKEFAAFAQRQAEIYGKLIADLDLADK</sequence>
<dbReference type="Gene3D" id="3.40.190.150">
    <property type="entry name" value="Bordetella uptake gene, domain 1"/>
    <property type="match status" value="1"/>
</dbReference>
<gene>
    <name evidence="3" type="ORF">L602_000800000100</name>
</gene>
<evidence type="ECO:0000313" key="4">
    <source>
        <dbReference type="Proteomes" id="UP000318141"/>
    </source>
</evidence>
<dbReference type="PANTHER" id="PTHR42928:SF5">
    <property type="entry name" value="BLR1237 PROTEIN"/>
    <property type="match status" value="1"/>
</dbReference>
<keyword evidence="4" id="KW-1185">Reference proteome</keyword>
<organism evidence="3 4">
    <name type="scientific">Cupriavidus gilardii J11</name>
    <dbReference type="NCBI Taxonomy" id="936133"/>
    <lineage>
        <taxon>Bacteria</taxon>
        <taxon>Pseudomonadati</taxon>
        <taxon>Pseudomonadota</taxon>
        <taxon>Betaproteobacteria</taxon>
        <taxon>Burkholderiales</taxon>
        <taxon>Burkholderiaceae</taxon>
        <taxon>Cupriavidus</taxon>
    </lineage>
</organism>
<evidence type="ECO:0000256" key="2">
    <source>
        <dbReference type="SAM" id="SignalP"/>
    </source>
</evidence>
<name>A0A562B165_9BURK</name>
<evidence type="ECO:0000313" key="3">
    <source>
        <dbReference type="EMBL" id="TWG78941.1"/>
    </source>
</evidence>
<keyword evidence="3" id="KW-0675">Receptor</keyword>
<accession>A0A562B165</accession>
<dbReference type="InterPro" id="IPR042100">
    <property type="entry name" value="Bug_dom1"/>
</dbReference>
<comment type="caution">
    <text evidence="3">The sequence shown here is derived from an EMBL/GenBank/DDBJ whole genome shotgun (WGS) entry which is preliminary data.</text>
</comment>
<dbReference type="PIRSF" id="PIRSF017082">
    <property type="entry name" value="YflP"/>
    <property type="match status" value="1"/>
</dbReference>